<evidence type="ECO:0000256" key="5">
    <source>
        <dbReference type="SAM" id="Phobius"/>
    </source>
</evidence>
<dbReference type="PROSITE" id="PS51007">
    <property type="entry name" value="CYTC"/>
    <property type="match status" value="1"/>
</dbReference>
<keyword evidence="5" id="KW-1133">Transmembrane helix</keyword>
<dbReference type="OrthoDB" id="9782196at2"/>
<name>A0A6N6M2K4_9FLAO</name>
<proteinExistence type="predicted"/>
<comment type="caution">
    <text evidence="8">The sequence shown here is derived from an EMBL/GenBank/DDBJ whole genome shotgun (WGS) entry which is preliminary data.</text>
</comment>
<keyword evidence="3 4" id="KW-0408">Iron</keyword>
<evidence type="ECO:0000256" key="1">
    <source>
        <dbReference type="ARBA" id="ARBA00022617"/>
    </source>
</evidence>
<feature type="transmembrane region" description="Helical" evidence="5">
    <location>
        <begin position="150"/>
        <end position="168"/>
    </location>
</feature>
<dbReference type="GO" id="GO:0046872">
    <property type="term" value="F:metal ion binding"/>
    <property type="evidence" value="ECO:0007669"/>
    <property type="project" value="UniProtKB-KW"/>
</dbReference>
<dbReference type="SUPFAM" id="SSF48695">
    <property type="entry name" value="Multiheme cytochromes"/>
    <property type="match status" value="1"/>
</dbReference>
<dbReference type="InterPro" id="IPR036280">
    <property type="entry name" value="Multihaem_cyt_sf"/>
</dbReference>
<feature type="signal peptide" evidence="6">
    <location>
        <begin position="1"/>
        <end position="32"/>
    </location>
</feature>
<dbReference type="Proteomes" id="UP000435357">
    <property type="component" value="Unassembled WGS sequence"/>
</dbReference>
<keyword evidence="9" id="KW-1185">Reference proteome</keyword>
<dbReference type="Gene3D" id="1.10.760.10">
    <property type="entry name" value="Cytochrome c-like domain"/>
    <property type="match status" value="1"/>
</dbReference>
<evidence type="ECO:0000256" key="3">
    <source>
        <dbReference type="ARBA" id="ARBA00023004"/>
    </source>
</evidence>
<organism evidence="8 9">
    <name type="scientific">Salibacter halophilus</name>
    <dbReference type="NCBI Taxonomy" id="1803916"/>
    <lineage>
        <taxon>Bacteria</taxon>
        <taxon>Pseudomonadati</taxon>
        <taxon>Bacteroidota</taxon>
        <taxon>Flavobacteriia</taxon>
        <taxon>Flavobacteriales</taxon>
        <taxon>Salibacteraceae</taxon>
        <taxon>Salibacter</taxon>
    </lineage>
</organism>
<reference evidence="8 9" key="1">
    <citation type="submission" date="2019-09" db="EMBL/GenBank/DDBJ databases">
        <title>Genomes of Cryomorphaceae.</title>
        <authorList>
            <person name="Bowman J.P."/>
        </authorList>
    </citation>
    <scope>NUCLEOTIDE SEQUENCE [LARGE SCALE GENOMIC DNA]</scope>
    <source>
        <strain evidence="8 9">KCTC 52047</strain>
    </source>
</reference>
<dbReference type="SUPFAM" id="SSF46626">
    <property type="entry name" value="Cytochrome c"/>
    <property type="match status" value="1"/>
</dbReference>
<dbReference type="InterPro" id="IPR036909">
    <property type="entry name" value="Cyt_c-like_dom_sf"/>
</dbReference>
<dbReference type="AlphaFoldDB" id="A0A6N6M2K4"/>
<evidence type="ECO:0000256" key="2">
    <source>
        <dbReference type="ARBA" id="ARBA00022723"/>
    </source>
</evidence>
<evidence type="ECO:0000256" key="6">
    <source>
        <dbReference type="SAM" id="SignalP"/>
    </source>
</evidence>
<dbReference type="PANTHER" id="PTHR39425">
    <property type="entry name" value="LIPOPROTEIN CYTOCHROME C"/>
    <property type="match status" value="1"/>
</dbReference>
<evidence type="ECO:0000256" key="4">
    <source>
        <dbReference type="PROSITE-ProRule" id="PRU00433"/>
    </source>
</evidence>
<dbReference type="GO" id="GO:0009055">
    <property type="term" value="F:electron transfer activity"/>
    <property type="evidence" value="ECO:0007669"/>
    <property type="project" value="InterPro"/>
</dbReference>
<feature type="chain" id="PRO_5026683697" evidence="6">
    <location>
        <begin position="33"/>
        <end position="429"/>
    </location>
</feature>
<protein>
    <submittedName>
        <fullName evidence="8">C-type cytochrome</fullName>
    </submittedName>
</protein>
<dbReference type="InterPro" id="IPR009056">
    <property type="entry name" value="Cyt_c-like_dom"/>
</dbReference>
<evidence type="ECO:0000313" key="9">
    <source>
        <dbReference type="Proteomes" id="UP000435357"/>
    </source>
</evidence>
<feature type="domain" description="Cytochrome c" evidence="7">
    <location>
        <begin position="30"/>
        <end position="124"/>
    </location>
</feature>
<keyword evidence="5" id="KW-0812">Transmembrane</keyword>
<evidence type="ECO:0000259" key="7">
    <source>
        <dbReference type="PROSITE" id="PS51007"/>
    </source>
</evidence>
<dbReference type="EMBL" id="WACR01000008">
    <property type="protein sequence ID" value="KAB1063370.1"/>
    <property type="molecule type" value="Genomic_DNA"/>
</dbReference>
<dbReference type="Gene3D" id="3.90.10.10">
    <property type="entry name" value="Cytochrome C3"/>
    <property type="match status" value="2"/>
</dbReference>
<accession>A0A6N6M2K4</accession>
<keyword evidence="1 4" id="KW-0349">Heme</keyword>
<dbReference type="PANTHER" id="PTHR39425:SF1">
    <property type="entry name" value="CYTOCHROME C7-LIKE DOMAIN-CONTAINING PROTEIN"/>
    <property type="match status" value="1"/>
</dbReference>
<dbReference type="RefSeq" id="WP_151168753.1">
    <property type="nucleotide sequence ID" value="NZ_WACR01000008.1"/>
</dbReference>
<gene>
    <name evidence="8" type="ORF">F3059_09885</name>
</gene>
<feature type="transmembrane region" description="Helical" evidence="5">
    <location>
        <begin position="213"/>
        <end position="231"/>
    </location>
</feature>
<dbReference type="CDD" id="cd08168">
    <property type="entry name" value="Cytochrom_C3"/>
    <property type="match status" value="2"/>
</dbReference>
<evidence type="ECO:0000313" key="8">
    <source>
        <dbReference type="EMBL" id="KAB1063370.1"/>
    </source>
</evidence>
<keyword evidence="2 4" id="KW-0479">Metal-binding</keyword>
<dbReference type="GO" id="GO:0020037">
    <property type="term" value="F:heme binding"/>
    <property type="evidence" value="ECO:0007669"/>
    <property type="project" value="InterPro"/>
</dbReference>
<keyword evidence="6" id="KW-0732">Signal</keyword>
<keyword evidence="5" id="KW-0472">Membrane</keyword>
<sequence>MSRFYSKIGNVKVLMHACVLSLFIALSLQVDAQDGKKLFRGNCASCHKLEGKLVGPALSGVQDRWDSKENLIAWIQNSQQYLSDNPGDDYAHSLYEEYNKSVMPAMPLDEAQVNAILDYIANPSAGEEKEAGAGDKQMVAAQDSGEDYTLYWLLGFLVVLLIVIKVLLDVKRSVKHLLYDVKGDEGFEKDGEVQDFNWSTKEKLQHWAGRNKVLVALMGVVVLVVVLNVVWQGLLGVGVYQGYAPEQPIKFSHKIHAGDNEISCVYCHHAAEKGKHSNIPSAMLCMNCHQGIQEGSRWGTEEISKIYEAVGYNTETAEYDKPKKPIKWVRIHNLPDLAYFNHSQHVVAGEIECQECHGPVETYDYPMKQYAPLTMGWCINCHRETEVKMNGNDYYDDLHAELVEKYKEEGIEKFTVEQIGGLECAKCHY</sequence>
<dbReference type="Pfam" id="PF00034">
    <property type="entry name" value="Cytochrom_C"/>
    <property type="match status" value="1"/>
</dbReference>